<organism evidence="4 5">
    <name type="scientific">Stylonychia lemnae</name>
    <name type="common">Ciliate</name>
    <dbReference type="NCBI Taxonomy" id="5949"/>
    <lineage>
        <taxon>Eukaryota</taxon>
        <taxon>Sar</taxon>
        <taxon>Alveolata</taxon>
        <taxon>Ciliophora</taxon>
        <taxon>Intramacronucleata</taxon>
        <taxon>Spirotrichea</taxon>
        <taxon>Stichotrichia</taxon>
        <taxon>Sporadotrichida</taxon>
        <taxon>Oxytrichidae</taxon>
        <taxon>Stylonychinae</taxon>
        <taxon>Stylonychia</taxon>
    </lineage>
</organism>
<evidence type="ECO:0000256" key="2">
    <source>
        <dbReference type="ARBA" id="ARBA00022840"/>
    </source>
</evidence>
<keyword evidence="1" id="KW-0547">Nucleotide-binding</keyword>
<reference evidence="4 5" key="1">
    <citation type="submission" date="2014-06" db="EMBL/GenBank/DDBJ databases">
        <authorList>
            <person name="Swart Estienne"/>
        </authorList>
    </citation>
    <scope>NUCLEOTIDE SEQUENCE [LARGE SCALE GENOMIC DNA]</scope>
    <source>
        <strain evidence="4 5">130c</strain>
    </source>
</reference>
<dbReference type="AlphaFoldDB" id="A0A078APN2"/>
<keyword evidence="4" id="KW-0808">Transferase</keyword>
<dbReference type="OrthoDB" id="420396at2759"/>
<dbReference type="PANTHER" id="PTHR24418">
    <property type="entry name" value="TYROSINE-PROTEIN KINASE"/>
    <property type="match status" value="1"/>
</dbReference>
<dbReference type="PROSITE" id="PS00109">
    <property type="entry name" value="PROTEIN_KINASE_TYR"/>
    <property type="match status" value="1"/>
</dbReference>
<keyword evidence="2" id="KW-0067">ATP-binding</keyword>
<dbReference type="GO" id="GO:0004672">
    <property type="term" value="F:protein kinase activity"/>
    <property type="evidence" value="ECO:0007669"/>
    <property type="project" value="InterPro"/>
</dbReference>
<dbReference type="InterPro" id="IPR001245">
    <property type="entry name" value="Ser-Thr/Tyr_kinase_cat_dom"/>
</dbReference>
<evidence type="ECO:0000313" key="5">
    <source>
        <dbReference type="Proteomes" id="UP000039865"/>
    </source>
</evidence>
<dbReference type="InterPro" id="IPR008266">
    <property type="entry name" value="Tyr_kinase_AS"/>
</dbReference>
<dbReference type="Pfam" id="PF07714">
    <property type="entry name" value="PK_Tyr_Ser-Thr"/>
    <property type="match status" value="1"/>
</dbReference>
<feature type="domain" description="Protein kinase" evidence="3">
    <location>
        <begin position="290"/>
        <end position="562"/>
    </location>
</feature>
<keyword evidence="4" id="KW-0418">Kinase</keyword>
<dbReference type="Gene3D" id="3.40.50.620">
    <property type="entry name" value="HUPs"/>
    <property type="match status" value="1"/>
</dbReference>
<name>A0A078APN2_STYLE</name>
<dbReference type="PROSITE" id="PS50011">
    <property type="entry name" value="PROTEIN_KINASE_DOM"/>
    <property type="match status" value="1"/>
</dbReference>
<dbReference type="Gene3D" id="1.10.510.10">
    <property type="entry name" value="Transferase(Phosphotransferase) domain 1"/>
    <property type="match status" value="1"/>
</dbReference>
<dbReference type="EMBL" id="CCKQ01012311">
    <property type="protein sequence ID" value="CDW83921.1"/>
    <property type="molecule type" value="Genomic_DNA"/>
</dbReference>
<dbReference type="GO" id="GO:0005524">
    <property type="term" value="F:ATP binding"/>
    <property type="evidence" value="ECO:0007669"/>
    <property type="project" value="UniProtKB-KW"/>
</dbReference>
<dbReference type="Proteomes" id="UP000039865">
    <property type="component" value="Unassembled WGS sequence"/>
</dbReference>
<dbReference type="SUPFAM" id="SSF56112">
    <property type="entry name" value="Protein kinase-like (PK-like)"/>
    <property type="match status" value="1"/>
</dbReference>
<dbReference type="OMA" id="VYMFGNV"/>
<evidence type="ECO:0000259" key="3">
    <source>
        <dbReference type="PROSITE" id="PS50011"/>
    </source>
</evidence>
<dbReference type="SUPFAM" id="SSF52374">
    <property type="entry name" value="Nucleotidylyl transferase"/>
    <property type="match status" value="1"/>
</dbReference>
<keyword evidence="5" id="KW-1185">Reference proteome</keyword>
<sequence length="562" mass="64946">MEQSAKLNSSKFALQLPDIESSLQNPTILIYSGVFCPFNNKHLINLDIARKQLKIQNEFNVICAILIPLHDLQIRKKNNGMPLLPNKQRKDLIQAAIELRESVLDLPILSFDKLIESKDNQSLGQITVEILKQIKDKYGDQEIQVITIMSINKLNQAVAMSDYIRNPYQRIGLIMDQEVQVKEFEGLEDQILDNPLLSKTLLVLKSDYNQAITIKNSPSKEVRDLINAQNFQQLDNALSQDLIKFIIDNKIIFKICKTKNQVIQNKEEVLKDIDRNKVKIIEYSQLKQIRFWPVILGKGVQGVVEQMNLTLNNDEVTPVAVKKIKLNQQRSRRLDTFVREVRALSAIQHKNCVQMFGVGHHEDIVFTVMELCENGQSGWDFTRTNHHLFQEQFDVKIILGFAYLAEASAQMAKSGILHRDFTLDNILVFPSDEYPLFKICDFGVSATEADKHLLPRGKTRNYSPEAIIDKNNYVPRSDVYMFGLIMYEMFHNELVWNQFNTSDANEQVFLGKLPEWKVDFVPEPLVEIIYECIAFDINQRLDFEVASQKLFEVYNQLIKENH</sequence>
<evidence type="ECO:0000313" key="4">
    <source>
        <dbReference type="EMBL" id="CDW83921.1"/>
    </source>
</evidence>
<evidence type="ECO:0000256" key="1">
    <source>
        <dbReference type="ARBA" id="ARBA00022741"/>
    </source>
</evidence>
<dbReference type="InterPro" id="IPR011009">
    <property type="entry name" value="Kinase-like_dom_sf"/>
</dbReference>
<dbReference type="InterPro" id="IPR014729">
    <property type="entry name" value="Rossmann-like_a/b/a_fold"/>
</dbReference>
<proteinExistence type="predicted"/>
<accession>A0A078APN2</accession>
<dbReference type="InterPro" id="IPR000719">
    <property type="entry name" value="Prot_kinase_dom"/>
</dbReference>
<protein>
    <submittedName>
        <fullName evidence="4">Protein kinase domain containing protein</fullName>
    </submittedName>
</protein>
<dbReference type="InterPro" id="IPR050198">
    <property type="entry name" value="Non-receptor_tyrosine_kinases"/>
</dbReference>
<dbReference type="InParanoid" id="A0A078APN2"/>
<gene>
    <name evidence="4" type="primary">Contig16221.g17279</name>
    <name evidence="4" type="ORF">STYLEM_12974</name>
</gene>